<organism evidence="1 2">
    <name type="scientific">Litomosoides sigmodontis</name>
    <name type="common">Filarial nematode worm</name>
    <dbReference type="NCBI Taxonomy" id="42156"/>
    <lineage>
        <taxon>Eukaryota</taxon>
        <taxon>Metazoa</taxon>
        <taxon>Ecdysozoa</taxon>
        <taxon>Nematoda</taxon>
        <taxon>Chromadorea</taxon>
        <taxon>Rhabditida</taxon>
        <taxon>Spirurina</taxon>
        <taxon>Spiruromorpha</taxon>
        <taxon>Filarioidea</taxon>
        <taxon>Onchocercidae</taxon>
        <taxon>Litomosoides</taxon>
    </lineage>
</organism>
<gene>
    <name evidence="1" type="ORF">NLS_LOCUS6345</name>
</gene>
<dbReference type="AlphaFoldDB" id="A0A3P6V1D0"/>
<keyword evidence="2" id="KW-1185">Reference proteome</keyword>
<dbReference type="Proteomes" id="UP000277928">
    <property type="component" value="Unassembled WGS sequence"/>
</dbReference>
<protein>
    <submittedName>
        <fullName evidence="1">Uncharacterized protein</fullName>
    </submittedName>
</protein>
<proteinExistence type="predicted"/>
<evidence type="ECO:0000313" key="1">
    <source>
        <dbReference type="EMBL" id="VDK83761.1"/>
    </source>
</evidence>
<accession>A0A3P6V1D0</accession>
<dbReference type="EMBL" id="UYRX01000552">
    <property type="protein sequence ID" value="VDK83761.1"/>
    <property type="molecule type" value="Genomic_DNA"/>
</dbReference>
<reference evidence="1 2" key="1">
    <citation type="submission" date="2018-08" db="EMBL/GenBank/DDBJ databases">
        <authorList>
            <person name="Laetsch R D."/>
            <person name="Stevens L."/>
            <person name="Kumar S."/>
            <person name="Blaxter L. M."/>
        </authorList>
    </citation>
    <scope>NUCLEOTIDE SEQUENCE [LARGE SCALE GENOMIC DNA]</scope>
</reference>
<name>A0A3P6V1D0_LITSI</name>
<sequence length="67" mass="7921">MTVRTVGRDNVVLMKERLKGEKIWMTASVARGNVEIWRDERHVSQVHIERELPDELRSITMVKFFPV</sequence>
<evidence type="ECO:0000313" key="2">
    <source>
        <dbReference type="Proteomes" id="UP000277928"/>
    </source>
</evidence>